<accession>A0A0G0TDH4</accession>
<dbReference type="Pfam" id="PF26314">
    <property type="entry name" value="MptA_B_family"/>
    <property type="match status" value="1"/>
</dbReference>
<feature type="transmembrane region" description="Helical" evidence="1">
    <location>
        <begin position="7"/>
        <end position="27"/>
    </location>
</feature>
<keyword evidence="1" id="KW-0812">Transmembrane</keyword>
<evidence type="ECO:0008006" key="4">
    <source>
        <dbReference type="Google" id="ProtNLM"/>
    </source>
</evidence>
<feature type="transmembrane region" description="Helical" evidence="1">
    <location>
        <begin position="347"/>
        <end position="368"/>
    </location>
</feature>
<feature type="transmembrane region" description="Helical" evidence="1">
    <location>
        <begin position="233"/>
        <end position="259"/>
    </location>
</feature>
<evidence type="ECO:0000313" key="3">
    <source>
        <dbReference type="Proteomes" id="UP000034664"/>
    </source>
</evidence>
<dbReference type="Proteomes" id="UP000034664">
    <property type="component" value="Unassembled WGS sequence"/>
</dbReference>
<protein>
    <recommendedName>
        <fullName evidence="4">DUF2029 domain-containing protein</fullName>
    </recommendedName>
</protein>
<comment type="caution">
    <text evidence="2">The sequence shown here is derived from an EMBL/GenBank/DDBJ whole genome shotgun (WGS) entry which is preliminary data.</text>
</comment>
<sequence length="377" mass="43610">MRIARVGYFSLLVLLAIFSYGFVDFSLPVSVPFDFNRIMYDSRVSSTIYYVSFVMLLFCGYGYFLWSAHKKKLPVLHVKNILFITTALLLLSYPAFSNDIFNYIATAKVAYLYRENPYIVMPIEFSHEPMLAYLHAANKTALYGPMWILLTIIPHIAGMGSLIQTLVMFKLFITLFYLLTAYLIWSLSNKNILSLIIFALNPLVLIESLVSSHNDMVMMFFALLSFHLLKKRIAIVAFVSLLISIGIKFATIVLIPIFLYVWYRQRSGKKIIWSRIWLSSLLVMTAVFLLSPFREEMYPWYFQWVIVFVSLIPQYTVLLIGMIGLSFGLSFRFAPYVYTRNWGGSVIWLKQLVTGASFILFLASYYAYKFIASKKAR</sequence>
<keyword evidence="1" id="KW-1133">Transmembrane helix</keyword>
<feature type="transmembrane region" description="Helical" evidence="1">
    <location>
        <begin position="302"/>
        <end position="327"/>
    </location>
</feature>
<evidence type="ECO:0000256" key="1">
    <source>
        <dbReference type="SAM" id="Phobius"/>
    </source>
</evidence>
<reference evidence="2 3" key="1">
    <citation type="journal article" date="2015" name="Nature">
        <title>rRNA introns, odd ribosomes, and small enigmatic genomes across a large radiation of phyla.</title>
        <authorList>
            <person name="Brown C.T."/>
            <person name="Hug L.A."/>
            <person name="Thomas B.C."/>
            <person name="Sharon I."/>
            <person name="Castelle C.J."/>
            <person name="Singh A."/>
            <person name="Wilkins M.J."/>
            <person name="Williams K.H."/>
            <person name="Banfield J.F."/>
        </authorList>
    </citation>
    <scope>NUCLEOTIDE SEQUENCE [LARGE SCALE GENOMIC DNA]</scope>
</reference>
<feature type="transmembrane region" description="Helical" evidence="1">
    <location>
        <begin position="191"/>
        <end position="212"/>
    </location>
</feature>
<keyword evidence="1" id="KW-0472">Membrane</keyword>
<name>A0A0G0TDH4_9BACT</name>
<gene>
    <name evidence="2" type="ORF">UU14_C0001G0013</name>
</gene>
<feature type="transmembrane region" description="Helical" evidence="1">
    <location>
        <begin position="271"/>
        <end position="290"/>
    </location>
</feature>
<organism evidence="2 3">
    <name type="scientific">Candidatus Roizmanbacteria bacterium GW2011_GWB1_40_7</name>
    <dbReference type="NCBI Taxonomy" id="1618482"/>
    <lineage>
        <taxon>Bacteria</taxon>
        <taxon>Candidatus Roizmaniibacteriota</taxon>
    </lineage>
</organism>
<feature type="transmembrane region" description="Helical" evidence="1">
    <location>
        <begin position="78"/>
        <end position="96"/>
    </location>
</feature>
<feature type="transmembrane region" description="Helical" evidence="1">
    <location>
        <begin position="140"/>
        <end position="160"/>
    </location>
</feature>
<feature type="transmembrane region" description="Helical" evidence="1">
    <location>
        <begin position="47"/>
        <end position="66"/>
    </location>
</feature>
<dbReference type="AlphaFoldDB" id="A0A0G0TDH4"/>
<proteinExistence type="predicted"/>
<feature type="transmembrane region" description="Helical" evidence="1">
    <location>
        <begin position="167"/>
        <end position="185"/>
    </location>
</feature>
<evidence type="ECO:0000313" key="2">
    <source>
        <dbReference type="EMBL" id="KKR72871.1"/>
    </source>
</evidence>
<dbReference type="EMBL" id="LBZM01000001">
    <property type="protein sequence ID" value="KKR72871.1"/>
    <property type="molecule type" value="Genomic_DNA"/>
</dbReference>